<keyword evidence="3" id="KW-1185">Reference proteome</keyword>
<dbReference type="Pfam" id="PF01590">
    <property type="entry name" value="GAF"/>
    <property type="match status" value="1"/>
</dbReference>
<dbReference type="Gene3D" id="3.30.450.40">
    <property type="match status" value="1"/>
</dbReference>
<evidence type="ECO:0000313" key="2">
    <source>
        <dbReference type="EMBL" id="SDQ78428.1"/>
    </source>
</evidence>
<sequence length="438" mass="46962">MRDSAYGNVIVKDFSAAGQSTDLHAHARLLAETHEAVIGGSAPRVRPRGIVARSWSRALALGLDPEGRNSRDALPADRVELLRRESPLGSVVEELRALISTVADASRFLLVITDGDGVILWREGAADVARRADELGFVSGTRWAESVVGTNAIGTALAESSPVQLFSAEHFEQPQHPWYCSAAPIHDPRTGEPLGVVDISGPALKLHPTVGALVGTAVRFAELRLWREHQRELEQLRAAAAPWLAGTPGPWLLVDGHGWVAHSSGVTAGQRTAVPRTDRPVAVPGMGLCFAEPLAGGWLVRPHDEDVALRLLLDLSTGTPAVEVGGRGTPWRSSLGKRHAEILLLLHLAGPEGVSTTTLSRCLHGDAEHAVATRAEVSRLRRLLGGVIGAQPYRVAPEVELRVELGSAERVEDCAFVRDSASPGVRAFVRRQAPLRRE</sequence>
<evidence type="ECO:0000313" key="3">
    <source>
        <dbReference type="Proteomes" id="UP000199301"/>
    </source>
</evidence>
<dbReference type="InterPro" id="IPR003018">
    <property type="entry name" value="GAF"/>
</dbReference>
<feature type="domain" description="GAF" evidence="1">
    <location>
        <begin position="93"/>
        <end position="203"/>
    </location>
</feature>
<dbReference type="STRING" id="995062.SAMN04489718_2177"/>
<evidence type="ECO:0000259" key="1">
    <source>
        <dbReference type="Pfam" id="PF01590"/>
    </source>
</evidence>
<name>A0A1H1DQC8_9ACTN</name>
<organism evidence="2 3">
    <name type="scientific">Actinopolyspora saharensis</name>
    <dbReference type="NCBI Taxonomy" id="995062"/>
    <lineage>
        <taxon>Bacteria</taxon>
        <taxon>Bacillati</taxon>
        <taxon>Actinomycetota</taxon>
        <taxon>Actinomycetes</taxon>
        <taxon>Actinopolysporales</taxon>
        <taxon>Actinopolysporaceae</taxon>
        <taxon>Actinopolyspora</taxon>
    </lineage>
</organism>
<dbReference type="EMBL" id="FNKO01000002">
    <property type="protein sequence ID" value="SDQ78428.1"/>
    <property type="molecule type" value="Genomic_DNA"/>
</dbReference>
<dbReference type="AlphaFoldDB" id="A0A1H1DQC8"/>
<protein>
    <recommendedName>
        <fullName evidence="1">GAF domain-containing protein</fullName>
    </recommendedName>
</protein>
<gene>
    <name evidence="2" type="ORF">SAMN04489718_2177</name>
</gene>
<reference evidence="3" key="1">
    <citation type="submission" date="2016-10" db="EMBL/GenBank/DDBJ databases">
        <authorList>
            <person name="Varghese N."/>
            <person name="Submissions S."/>
        </authorList>
    </citation>
    <scope>NUCLEOTIDE SEQUENCE [LARGE SCALE GENOMIC DNA]</scope>
    <source>
        <strain evidence="3">DSM 45459</strain>
    </source>
</reference>
<proteinExistence type="predicted"/>
<dbReference type="RefSeq" id="WP_217637836.1">
    <property type="nucleotide sequence ID" value="NZ_FNKO01000002.1"/>
</dbReference>
<dbReference type="Proteomes" id="UP000199301">
    <property type="component" value="Unassembled WGS sequence"/>
</dbReference>
<dbReference type="InterPro" id="IPR029016">
    <property type="entry name" value="GAF-like_dom_sf"/>
</dbReference>
<accession>A0A1H1DQC8</accession>